<dbReference type="EMBL" id="CASHSV030000206">
    <property type="protein sequence ID" value="CAJ2654918.1"/>
    <property type="molecule type" value="Genomic_DNA"/>
</dbReference>
<gene>
    <name evidence="1" type="ORF">MILVUS5_LOCUS21957</name>
</gene>
<accession>A0ACB0KGM3</accession>
<name>A0ACB0KGM3_TRIPR</name>
<keyword evidence="2" id="KW-1185">Reference proteome</keyword>
<protein>
    <submittedName>
        <fullName evidence="1">Uncharacterized protein</fullName>
    </submittedName>
</protein>
<comment type="caution">
    <text evidence="1">The sequence shown here is derived from an EMBL/GenBank/DDBJ whole genome shotgun (WGS) entry which is preliminary data.</text>
</comment>
<evidence type="ECO:0000313" key="2">
    <source>
        <dbReference type="Proteomes" id="UP001177021"/>
    </source>
</evidence>
<proteinExistence type="predicted"/>
<sequence>MMFHRRKKEPNTTLPLSNSSSQPNSPMPSNSNSSSNFFRFRTSTLTTSFQSLILLISLLLNFYFLLILWAPYPTTYKPSSVVSRLSPTTRRHVLFSVASSSLSWPHRQSYVQLWYKPKSTRALAFLDKPPVNSSSLSPPVVISGDASGFPYTLQGGLRSAIRVARVVKEAVDRNESDVRWFVFGDDDSVFFVENVVRTLSKYDHDRWFYVGSNSESYEQNSMYSFEMAFGGGGFALSYSLAKVLARVLDSCLRRYGFLYGSDARIYSCVAELGVTLTHEPGFHQLDMRGNLFGLLAAHPLSPLCSLHHLDAAEPLFPNMNRTQALENLIAATNVDPARILQQTVCYDRLNSLTFSVSWGYAIQVFQGNVLLPDLLAVKRTFAPWRKIHSNFMFDTRDNPKDPCKRPSIFFLKNVTSDKRDIWSDYSRQIEKKCPKSNPTHPKKITVFSRKLDLSIEEMKAPRRQCCDVFPSTNDTVSIHLRRCETIELISMES</sequence>
<evidence type="ECO:0000313" key="1">
    <source>
        <dbReference type="EMBL" id="CAJ2654918.1"/>
    </source>
</evidence>
<dbReference type="Proteomes" id="UP001177021">
    <property type="component" value="Unassembled WGS sequence"/>
</dbReference>
<organism evidence="1 2">
    <name type="scientific">Trifolium pratense</name>
    <name type="common">Red clover</name>
    <dbReference type="NCBI Taxonomy" id="57577"/>
    <lineage>
        <taxon>Eukaryota</taxon>
        <taxon>Viridiplantae</taxon>
        <taxon>Streptophyta</taxon>
        <taxon>Embryophyta</taxon>
        <taxon>Tracheophyta</taxon>
        <taxon>Spermatophyta</taxon>
        <taxon>Magnoliopsida</taxon>
        <taxon>eudicotyledons</taxon>
        <taxon>Gunneridae</taxon>
        <taxon>Pentapetalae</taxon>
        <taxon>rosids</taxon>
        <taxon>fabids</taxon>
        <taxon>Fabales</taxon>
        <taxon>Fabaceae</taxon>
        <taxon>Papilionoideae</taxon>
        <taxon>50 kb inversion clade</taxon>
        <taxon>NPAAA clade</taxon>
        <taxon>Hologalegina</taxon>
        <taxon>IRL clade</taxon>
        <taxon>Trifolieae</taxon>
        <taxon>Trifolium</taxon>
    </lineage>
</organism>
<reference evidence="1" key="1">
    <citation type="submission" date="2023-10" db="EMBL/GenBank/DDBJ databases">
        <authorList>
            <person name="Rodriguez Cubillos JULIANA M."/>
            <person name="De Vega J."/>
        </authorList>
    </citation>
    <scope>NUCLEOTIDE SEQUENCE</scope>
</reference>